<dbReference type="PhylomeDB" id="A0A0G4HJY4"/>
<name>A0A0G4HJY4_9ALVE</name>
<evidence type="ECO:0000313" key="2">
    <source>
        <dbReference type="EMBL" id="CEM44564.1"/>
    </source>
</evidence>
<dbReference type="VEuPathDB" id="CryptoDB:Cvel_7207"/>
<dbReference type="InterPro" id="IPR029058">
    <property type="entry name" value="AB_hydrolase_fold"/>
</dbReference>
<sequence length="376" mass="41321">MALLAGVFAATFAFCSPFSDAFRRVPLSATRQAILRTPATSEAVLMSAATESGEDAPATAELMLTTVRNDASGADARRGIFRFTSETPGVGVGRDATMLENVKQVGDDLFQGTMITEDELKRRIVAESRKLMFFIHGFNVQSGGMLGSSKDMQEEFDKNRAQEVLVVPVHWACGDRLGILRDYDSDQRVAVTTADAVSRLFLEDSELLPKLKEKGLNVVAHSMGNRVLRFVGKKTAPSSEWDLVKLDDASASLHDAAPEGLRARQSLFDNIFLVAADVPCDVMEEDEAIESGFASLSVLAEKLHVLHAFDDLALQASRGVNRSPRRLGTSGPTRMWSKMNNVAVHNCNRWNGKKDWLIGHGYQAVPQVVDYYLRHM</sequence>
<accession>A0A0G4HJY4</accession>
<feature type="signal peptide" evidence="1">
    <location>
        <begin position="1"/>
        <end position="21"/>
    </location>
</feature>
<dbReference type="AlphaFoldDB" id="A0A0G4HJY4"/>
<gene>
    <name evidence="2" type="ORF">Cvel_7207</name>
</gene>
<evidence type="ECO:0000256" key="1">
    <source>
        <dbReference type="SAM" id="SignalP"/>
    </source>
</evidence>
<feature type="chain" id="PRO_5005191536" description="DUF676 domain-containing protein" evidence="1">
    <location>
        <begin position="22"/>
        <end position="376"/>
    </location>
</feature>
<keyword evidence="1" id="KW-0732">Signal</keyword>
<protein>
    <recommendedName>
        <fullName evidence="3">DUF676 domain-containing protein</fullName>
    </recommendedName>
</protein>
<dbReference type="Gene3D" id="3.40.50.1820">
    <property type="entry name" value="alpha/beta hydrolase"/>
    <property type="match status" value="1"/>
</dbReference>
<dbReference type="InterPro" id="IPR010297">
    <property type="entry name" value="DUF900_hydrolase"/>
</dbReference>
<reference evidence="2" key="1">
    <citation type="submission" date="2014-11" db="EMBL/GenBank/DDBJ databases">
        <authorList>
            <person name="Otto D Thomas"/>
            <person name="Naeem Raeece"/>
        </authorList>
    </citation>
    <scope>NUCLEOTIDE SEQUENCE</scope>
</reference>
<dbReference type="EMBL" id="CDMZ01002958">
    <property type="protein sequence ID" value="CEM44564.1"/>
    <property type="molecule type" value="Genomic_DNA"/>
</dbReference>
<proteinExistence type="predicted"/>
<dbReference type="Pfam" id="PF05990">
    <property type="entry name" value="DUF900"/>
    <property type="match status" value="1"/>
</dbReference>
<organism evidence="2">
    <name type="scientific">Chromera velia CCMP2878</name>
    <dbReference type="NCBI Taxonomy" id="1169474"/>
    <lineage>
        <taxon>Eukaryota</taxon>
        <taxon>Sar</taxon>
        <taxon>Alveolata</taxon>
        <taxon>Colpodellida</taxon>
        <taxon>Chromeraceae</taxon>
        <taxon>Chromera</taxon>
    </lineage>
</organism>
<evidence type="ECO:0008006" key="3">
    <source>
        <dbReference type="Google" id="ProtNLM"/>
    </source>
</evidence>